<evidence type="ECO:0000256" key="5">
    <source>
        <dbReference type="SAM" id="Phobius"/>
    </source>
</evidence>
<evidence type="ECO:0000313" key="7">
    <source>
        <dbReference type="EMBL" id="EER03825.1"/>
    </source>
</evidence>
<dbReference type="InParanoid" id="C5LHH5"/>
<feature type="transmembrane region" description="Helical" evidence="5">
    <location>
        <begin position="328"/>
        <end position="348"/>
    </location>
</feature>
<proteinExistence type="predicted"/>
<dbReference type="GO" id="GO:0015179">
    <property type="term" value="F:L-amino acid transmembrane transporter activity"/>
    <property type="evidence" value="ECO:0007669"/>
    <property type="project" value="TreeGrafter"/>
</dbReference>
<dbReference type="Proteomes" id="UP000007800">
    <property type="component" value="Unassembled WGS sequence"/>
</dbReference>
<protein>
    <submittedName>
        <fullName evidence="7">Transmembrane transporter, putative</fullName>
    </submittedName>
</protein>
<feature type="transmembrane region" description="Helical" evidence="5">
    <location>
        <begin position="45"/>
        <end position="62"/>
    </location>
</feature>
<feature type="transmembrane region" description="Helical" evidence="5">
    <location>
        <begin position="157"/>
        <end position="177"/>
    </location>
</feature>
<dbReference type="GO" id="GO:0016020">
    <property type="term" value="C:membrane"/>
    <property type="evidence" value="ECO:0007669"/>
    <property type="project" value="UniProtKB-SubCell"/>
</dbReference>
<comment type="subcellular location">
    <subcellularLocation>
        <location evidence="1">Membrane</location>
        <topology evidence="1">Multi-pass membrane protein</topology>
    </subcellularLocation>
</comment>
<evidence type="ECO:0000256" key="2">
    <source>
        <dbReference type="ARBA" id="ARBA00022692"/>
    </source>
</evidence>
<dbReference type="RefSeq" id="XP_002772009.1">
    <property type="nucleotide sequence ID" value="XM_002771963.1"/>
</dbReference>
<dbReference type="Pfam" id="PF01490">
    <property type="entry name" value="Aa_trans"/>
    <property type="match status" value="1"/>
</dbReference>
<dbReference type="EMBL" id="GG682041">
    <property type="protein sequence ID" value="EER03825.1"/>
    <property type="molecule type" value="Genomic_DNA"/>
</dbReference>
<dbReference type="GeneID" id="9044247"/>
<evidence type="ECO:0000256" key="4">
    <source>
        <dbReference type="ARBA" id="ARBA00023136"/>
    </source>
</evidence>
<dbReference type="OMA" id="KYFFIRT"/>
<reference evidence="7 8" key="1">
    <citation type="submission" date="2008-07" db="EMBL/GenBank/DDBJ databases">
        <authorList>
            <person name="El-Sayed N."/>
            <person name="Caler E."/>
            <person name="Inman J."/>
            <person name="Amedeo P."/>
            <person name="Hass B."/>
            <person name="Wortman J."/>
        </authorList>
    </citation>
    <scope>NUCLEOTIDE SEQUENCE [LARGE SCALE GENOMIC DNA]</scope>
    <source>
        <strain evidence="8">ATCC 50983 / TXsc</strain>
    </source>
</reference>
<dbReference type="PANTHER" id="PTHR22950:SF461">
    <property type="entry name" value="AMINO ACID TRANSPORTER TRANSMEMBRANE DOMAIN-CONTAINING PROTEIN"/>
    <property type="match status" value="1"/>
</dbReference>
<feature type="transmembrane region" description="Helical" evidence="5">
    <location>
        <begin position="388"/>
        <end position="413"/>
    </location>
</feature>
<keyword evidence="2 5" id="KW-0812">Transmembrane</keyword>
<evidence type="ECO:0000259" key="6">
    <source>
        <dbReference type="Pfam" id="PF01490"/>
    </source>
</evidence>
<dbReference type="PANTHER" id="PTHR22950">
    <property type="entry name" value="AMINO ACID TRANSPORTER"/>
    <property type="match status" value="1"/>
</dbReference>
<feature type="transmembrane region" description="Helical" evidence="5">
    <location>
        <begin position="133"/>
        <end position="150"/>
    </location>
</feature>
<evidence type="ECO:0000313" key="8">
    <source>
        <dbReference type="Proteomes" id="UP000007800"/>
    </source>
</evidence>
<evidence type="ECO:0000256" key="3">
    <source>
        <dbReference type="ARBA" id="ARBA00022989"/>
    </source>
</evidence>
<name>C5LHH5_PERM5</name>
<feature type="transmembrane region" description="Helical" evidence="5">
    <location>
        <begin position="98"/>
        <end position="121"/>
    </location>
</feature>
<organism evidence="8">
    <name type="scientific">Perkinsus marinus (strain ATCC 50983 / TXsc)</name>
    <dbReference type="NCBI Taxonomy" id="423536"/>
    <lineage>
        <taxon>Eukaryota</taxon>
        <taxon>Sar</taxon>
        <taxon>Alveolata</taxon>
        <taxon>Perkinsozoa</taxon>
        <taxon>Perkinsea</taxon>
        <taxon>Perkinsida</taxon>
        <taxon>Perkinsidae</taxon>
        <taxon>Perkinsus</taxon>
    </lineage>
</organism>
<sequence length="416" mass="44966">MEKSSRTDVVVEHPGIGWFRAACTLTMTAVGLGVLALPGTATHSGWLGSLFGLLVASSIILYNNHLLWRALRLAAKEEEEVAKCYEEVGRVAFGKIAAVYFGATLHVTLVAVCSVMLLLLASTCEAMALVLDRRAWVAIWIVVGIPLSWIKEVKNVGFIATIGVVTVSAMVIVIFVASADKLVQDGVARDLKVGPDGAIDFFSMFATYFFGYGMSSTTPTVCANMTRPMDFPKALFVALVFCTALYMAVMELGYIAYGQALAGADTIAGAISPAGQRLNTFGWIINVVVLVVVSSHYLVLFTPTAKKVDEICLDISEKKQWSSFKYKLVSLLGRTGLVILEGCIAIVVPKVDALVSLIGAFCVPHLSIFFPIACYVKMRRSHQLSIPKWELVLFAALIVIGFVVMVLGIYGAIIQF</sequence>
<evidence type="ECO:0000256" key="1">
    <source>
        <dbReference type="ARBA" id="ARBA00004141"/>
    </source>
</evidence>
<feature type="transmembrane region" description="Helical" evidence="5">
    <location>
        <begin position="354"/>
        <end position="376"/>
    </location>
</feature>
<feature type="transmembrane region" description="Helical" evidence="5">
    <location>
        <begin position="197"/>
        <end position="214"/>
    </location>
</feature>
<dbReference type="Gene3D" id="1.20.1740.10">
    <property type="entry name" value="Amino acid/polyamine transporter I"/>
    <property type="match status" value="1"/>
</dbReference>
<keyword evidence="4 5" id="KW-0472">Membrane</keyword>
<dbReference type="InterPro" id="IPR013057">
    <property type="entry name" value="AA_transpt_TM"/>
</dbReference>
<dbReference type="OrthoDB" id="2417221at2759"/>
<keyword evidence="8" id="KW-1185">Reference proteome</keyword>
<feature type="transmembrane region" description="Helical" evidence="5">
    <location>
        <begin position="21"/>
        <end position="39"/>
    </location>
</feature>
<keyword evidence="3 5" id="KW-1133">Transmembrane helix</keyword>
<gene>
    <name evidence="7" type="ORF">Pmar_PMAR009353</name>
</gene>
<accession>C5LHH5</accession>
<dbReference type="AlphaFoldDB" id="C5LHH5"/>
<feature type="domain" description="Amino acid transporter transmembrane" evidence="6">
    <location>
        <begin position="15"/>
        <end position="414"/>
    </location>
</feature>
<feature type="transmembrane region" description="Helical" evidence="5">
    <location>
        <begin position="281"/>
        <end position="301"/>
    </location>
</feature>
<feature type="transmembrane region" description="Helical" evidence="5">
    <location>
        <begin position="235"/>
        <end position="257"/>
    </location>
</feature>